<feature type="signal peptide" evidence="2">
    <location>
        <begin position="1"/>
        <end position="25"/>
    </location>
</feature>
<dbReference type="EMBL" id="CP116805">
    <property type="protein sequence ID" value="WCL52846.1"/>
    <property type="molecule type" value="Genomic_DNA"/>
</dbReference>
<evidence type="ECO:0000313" key="4">
    <source>
        <dbReference type="Proteomes" id="UP001217500"/>
    </source>
</evidence>
<dbReference type="Pfam" id="PF14559">
    <property type="entry name" value="TPR_19"/>
    <property type="match status" value="1"/>
</dbReference>
<dbReference type="RefSeq" id="WP_289502292.1">
    <property type="nucleotide sequence ID" value="NZ_CP116805.1"/>
</dbReference>
<organism evidence="3 4">
    <name type="scientific">Gimibacter soli</name>
    <dbReference type="NCBI Taxonomy" id="3024400"/>
    <lineage>
        <taxon>Bacteria</taxon>
        <taxon>Pseudomonadati</taxon>
        <taxon>Pseudomonadota</taxon>
        <taxon>Alphaproteobacteria</taxon>
        <taxon>Kordiimonadales</taxon>
        <taxon>Temperatibacteraceae</taxon>
        <taxon>Gimibacter</taxon>
    </lineage>
</organism>
<dbReference type="KEGG" id="gso:PH603_09870"/>
<sequence>MKKDTILSIRITLKPLFLGASLLLAACASNGQSSGKQPEGGLSKALKGDPQAMYEVGEGMERSGNLGNALDLYSRALDADPSNWRAGLAIGRVLFRSGDVVAARNYIASLGVRFPDEPQVAETLADMSGRMGDFAGAARAIEPWLRQVPPRPSLALIAGKLLEIKGDAESARQMFAIAQEEPSLNGEAMAALTWSFSQSGNMDTARVMLMAMSQQPATLPLAQTMSRLIRARQGEQVKIEGVVSPEQLELIGLLPTLSPTEAAAAVYFGYLPPEPESAPEP</sequence>
<keyword evidence="4" id="KW-1185">Reference proteome</keyword>
<keyword evidence="1" id="KW-0802">TPR repeat</keyword>
<dbReference type="PROSITE" id="PS51257">
    <property type="entry name" value="PROKAR_LIPOPROTEIN"/>
    <property type="match status" value="1"/>
</dbReference>
<evidence type="ECO:0000256" key="2">
    <source>
        <dbReference type="SAM" id="SignalP"/>
    </source>
</evidence>
<accession>A0AAF0BL76</accession>
<dbReference type="PROSITE" id="PS50005">
    <property type="entry name" value="TPR"/>
    <property type="match status" value="1"/>
</dbReference>
<name>A0AAF0BL76_9PROT</name>
<keyword evidence="2" id="KW-0732">Signal</keyword>
<dbReference type="Gene3D" id="1.25.40.10">
    <property type="entry name" value="Tetratricopeptide repeat domain"/>
    <property type="match status" value="1"/>
</dbReference>
<dbReference type="InterPro" id="IPR019734">
    <property type="entry name" value="TPR_rpt"/>
</dbReference>
<proteinExistence type="predicted"/>
<feature type="repeat" description="TPR" evidence="1">
    <location>
        <begin position="50"/>
        <end position="83"/>
    </location>
</feature>
<feature type="chain" id="PRO_5042235193" evidence="2">
    <location>
        <begin position="26"/>
        <end position="281"/>
    </location>
</feature>
<dbReference type="AlphaFoldDB" id="A0AAF0BL76"/>
<gene>
    <name evidence="3" type="ORF">PH603_09870</name>
</gene>
<dbReference type="InterPro" id="IPR011990">
    <property type="entry name" value="TPR-like_helical_dom_sf"/>
</dbReference>
<dbReference type="SUPFAM" id="SSF48452">
    <property type="entry name" value="TPR-like"/>
    <property type="match status" value="1"/>
</dbReference>
<dbReference type="Proteomes" id="UP001217500">
    <property type="component" value="Chromosome"/>
</dbReference>
<evidence type="ECO:0000313" key="3">
    <source>
        <dbReference type="EMBL" id="WCL52846.1"/>
    </source>
</evidence>
<protein>
    <submittedName>
        <fullName evidence="3">Tetratricopeptide repeat protein</fullName>
    </submittedName>
</protein>
<reference evidence="3" key="1">
    <citation type="submission" date="2023-01" db="EMBL/GenBank/DDBJ databases">
        <title>The genome sequence of Kordiimonadaceae bacterium 6D33.</title>
        <authorList>
            <person name="Liu Y."/>
        </authorList>
    </citation>
    <scope>NUCLEOTIDE SEQUENCE</scope>
    <source>
        <strain evidence="3">6D33</strain>
    </source>
</reference>
<evidence type="ECO:0000256" key="1">
    <source>
        <dbReference type="PROSITE-ProRule" id="PRU00339"/>
    </source>
</evidence>